<dbReference type="InterPro" id="IPR041516">
    <property type="entry name" value="LACTB2_WH"/>
</dbReference>
<dbReference type="CDD" id="cd06262">
    <property type="entry name" value="metallo-hydrolase-like_MBL-fold"/>
    <property type="match status" value="1"/>
</dbReference>
<dbReference type="InterPro" id="IPR050662">
    <property type="entry name" value="Sec-metab_biosynth-thioest"/>
</dbReference>
<dbReference type="GeneID" id="10503668"/>
<dbReference type="Proteomes" id="UP000001064">
    <property type="component" value="Unassembled WGS sequence"/>
</dbReference>
<evidence type="ECO:0000313" key="3">
    <source>
        <dbReference type="Proteomes" id="UP000001064"/>
    </source>
</evidence>
<dbReference type="PANTHER" id="PTHR23131:SF0">
    <property type="entry name" value="ENDORIBONUCLEASE LACTB2"/>
    <property type="match status" value="1"/>
</dbReference>
<dbReference type="Pfam" id="PF00753">
    <property type="entry name" value="Lactamase_B"/>
    <property type="match status" value="1"/>
</dbReference>
<name>F0ZFS4_DICPU</name>
<dbReference type="OMA" id="HKDHWEG"/>
<organism evidence="2 3">
    <name type="scientific">Dictyostelium purpureum</name>
    <name type="common">Slime mold</name>
    <dbReference type="NCBI Taxonomy" id="5786"/>
    <lineage>
        <taxon>Eukaryota</taxon>
        <taxon>Amoebozoa</taxon>
        <taxon>Evosea</taxon>
        <taxon>Eumycetozoa</taxon>
        <taxon>Dictyostelia</taxon>
        <taxon>Dictyosteliales</taxon>
        <taxon>Dictyosteliaceae</taxon>
        <taxon>Dictyostelium</taxon>
    </lineage>
</organism>
<evidence type="ECO:0000259" key="1">
    <source>
        <dbReference type="SMART" id="SM00849"/>
    </source>
</evidence>
<reference evidence="3" key="1">
    <citation type="journal article" date="2011" name="Genome Biol.">
        <title>Comparative genomics of the social amoebae Dictyostelium discoideum and Dictyostelium purpureum.</title>
        <authorList>
            <consortium name="US DOE Joint Genome Institute (JGI-PGF)"/>
            <person name="Sucgang R."/>
            <person name="Kuo A."/>
            <person name="Tian X."/>
            <person name="Salerno W."/>
            <person name="Parikh A."/>
            <person name="Feasley C.L."/>
            <person name="Dalin E."/>
            <person name="Tu H."/>
            <person name="Huang E."/>
            <person name="Barry K."/>
            <person name="Lindquist E."/>
            <person name="Shapiro H."/>
            <person name="Bruce D."/>
            <person name="Schmutz J."/>
            <person name="Salamov A."/>
            <person name="Fey P."/>
            <person name="Gaudet P."/>
            <person name="Anjard C."/>
            <person name="Babu M.M."/>
            <person name="Basu S."/>
            <person name="Bushmanova Y."/>
            <person name="van der Wel H."/>
            <person name="Katoh-Kurasawa M."/>
            <person name="Dinh C."/>
            <person name="Coutinho P.M."/>
            <person name="Saito T."/>
            <person name="Elias M."/>
            <person name="Schaap P."/>
            <person name="Kay R.R."/>
            <person name="Henrissat B."/>
            <person name="Eichinger L."/>
            <person name="Rivero F."/>
            <person name="Putnam N.H."/>
            <person name="West C.M."/>
            <person name="Loomis W.F."/>
            <person name="Chisholm R.L."/>
            <person name="Shaulsky G."/>
            <person name="Strassmann J.E."/>
            <person name="Queller D.C."/>
            <person name="Kuspa A."/>
            <person name="Grigoriev I.V."/>
        </authorList>
    </citation>
    <scope>NUCLEOTIDE SEQUENCE [LARGE SCALE GENOMIC DNA]</scope>
    <source>
        <strain evidence="3">QSDP1</strain>
    </source>
</reference>
<sequence length="505" mass="57849">MNYYASFLFYCEKNNKCLMVKNNNNKLYKAVPHNFYGFPSLTLEIDNENCSSINNEVSLNNHSFINQLPIEILEKMFNNKRSFKKESIYYLGSLVTPYYYQQAKRNYFNYFLVLVNDCNSINKTRLEHALSESISPNDPAYAGGSKEKTLEISLDWKEPKEFLNDFHNNSRFITPETLYLLQMLSYFEKDRFDPLVNEEDEDNLGIQVKMEYAPFIESIPVRSSTLFPFNTTNLILSQNEGHVLLVDPGANKDGTAHMVNIIEKRLKNHLDNNGKNLSIFITHNHFDHWEGIHLLEEKFPEATVYAHHKTLANVRTKLKKVSVVGLPLTNKESVDQIINDVSPESLGDKLYTQEKLIIGNGNRIFHVISSPGHTDDSLCLYDKHSKTLIAGDHIVGFGSSVLDFHTGDMRQYLHTTQGLIDFLEPNIAIPAHGPTSYDPIVLLNNYIKHRLIREEEILNAYKSGKCSLTEILDVVYGNIDSSLKLMTMGNIKLHLDKLKQDGKIN</sequence>
<dbReference type="SUPFAM" id="SSF56281">
    <property type="entry name" value="Metallo-hydrolase/oxidoreductase"/>
    <property type="match status" value="1"/>
</dbReference>
<dbReference type="InParanoid" id="F0ZFS4"/>
<dbReference type="STRING" id="5786.F0ZFS4"/>
<dbReference type="OrthoDB" id="17458at2759"/>
<keyword evidence="3" id="KW-1185">Reference proteome</keyword>
<dbReference type="EMBL" id="GL871005">
    <property type="protein sequence ID" value="EGC37224.1"/>
    <property type="molecule type" value="Genomic_DNA"/>
</dbReference>
<dbReference type="AlphaFoldDB" id="F0ZFS4"/>
<dbReference type="InterPro" id="IPR036866">
    <property type="entry name" value="RibonucZ/Hydroxyglut_hydro"/>
</dbReference>
<dbReference type="SMART" id="SM00849">
    <property type="entry name" value="Lactamase_B"/>
    <property type="match status" value="1"/>
</dbReference>
<dbReference type="KEGG" id="dpp:DICPUDRAFT_87074"/>
<gene>
    <name evidence="2" type="ORF">DICPUDRAFT_87074</name>
</gene>
<dbReference type="VEuPathDB" id="AmoebaDB:DICPUDRAFT_87074"/>
<dbReference type="eggNOG" id="KOG0813">
    <property type="taxonomic scope" value="Eukaryota"/>
</dbReference>
<dbReference type="Gene3D" id="1.10.10.10">
    <property type="entry name" value="Winged helix-like DNA-binding domain superfamily/Winged helix DNA-binding domain"/>
    <property type="match status" value="1"/>
</dbReference>
<dbReference type="InterPro" id="IPR001279">
    <property type="entry name" value="Metallo-B-lactamas"/>
</dbReference>
<dbReference type="Pfam" id="PF17778">
    <property type="entry name" value="WHD_BLACT"/>
    <property type="match status" value="1"/>
</dbReference>
<protein>
    <recommendedName>
        <fullName evidence="1">Metallo-beta-lactamase domain-containing protein</fullName>
    </recommendedName>
</protein>
<evidence type="ECO:0000313" key="2">
    <source>
        <dbReference type="EMBL" id="EGC37224.1"/>
    </source>
</evidence>
<dbReference type="InterPro" id="IPR036388">
    <property type="entry name" value="WH-like_DNA-bd_sf"/>
</dbReference>
<feature type="domain" description="Metallo-beta-lactamase" evidence="1">
    <location>
        <begin position="231"/>
        <end position="432"/>
    </location>
</feature>
<dbReference type="PANTHER" id="PTHR23131">
    <property type="entry name" value="ENDORIBONUCLEASE LACTB2"/>
    <property type="match status" value="1"/>
</dbReference>
<dbReference type="Gene3D" id="3.60.15.10">
    <property type="entry name" value="Ribonuclease Z/Hydroxyacylglutathione hydrolase-like"/>
    <property type="match status" value="1"/>
</dbReference>
<accession>F0ZFS4</accession>
<proteinExistence type="predicted"/>
<dbReference type="RefSeq" id="XP_003286275.1">
    <property type="nucleotide sequence ID" value="XM_003286227.1"/>
</dbReference>